<evidence type="ECO:0000313" key="3">
    <source>
        <dbReference type="Proteomes" id="UP000654993"/>
    </source>
</evidence>
<feature type="region of interest" description="Disordered" evidence="1">
    <location>
        <begin position="1"/>
        <end position="44"/>
    </location>
</feature>
<accession>A0A916QAA6</accession>
<proteinExistence type="predicted"/>
<feature type="compositionally biased region" description="Polar residues" evidence="1">
    <location>
        <begin position="73"/>
        <end position="82"/>
    </location>
</feature>
<comment type="caution">
    <text evidence="2">The sequence shown here is derived from an EMBL/GenBank/DDBJ whole genome shotgun (WGS) entry which is preliminary data.</text>
</comment>
<dbReference type="EMBL" id="BMAQ01000003">
    <property type="protein sequence ID" value="GFR37082.1"/>
    <property type="molecule type" value="Genomic_DNA"/>
</dbReference>
<dbReference type="Proteomes" id="UP000654993">
    <property type="component" value="Unassembled WGS sequence"/>
</dbReference>
<evidence type="ECO:0000256" key="1">
    <source>
        <dbReference type="SAM" id="MobiDB-lite"/>
    </source>
</evidence>
<feature type="compositionally biased region" description="Basic and acidic residues" evidence="1">
    <location>
        <begin position="27"/>
        <end position="44"/>
    </location>
</feature>
<feature type="compositionally biased region" description="Basic and acidic residues" evidence="1">
    <location>
        <begin position="1"/>
        <end position="16"/>
    </location>
</feature>
<organism evidence="2 3">
    <name type="scientific">Insulibacter thermoxylanivorax</name>
    <dbReference type="NCBI Taxonomy" id="2749268"/>
    <lineage>
        <taxon>Bacteria</taxon>
        <taxon>Bacillati</taxon>
        <taxon>Bacillota</taxon>
        <taxon>Bacilli</taxon>
        <taxon>Bacillales</taxon>
        <taxon>Paenibacillaceae</taxon>
        <taxon>Insulibacter</taxon>
    </lineage>
</organism>
<name>A0A916QAA6_9BACL</name>
<dbReference type="AlphaFoldDB" id="A0A916QAA6"/>
<protein>
    <submittedName>
        <fullName evidence="2">Uncharacterized protein</fullName>
    </submittedName>
</protein>
<gene>
    <name evidence="2" type="ORF">PRECH8_03780</name>
</gene>
<keyword evidence="3" id="KW-1185">Reference proteome</keyword>
<evidence type="ECO:0000313" key="2">
    <source>
        <dbReference type="EMBL" id="GFR37082.1"/>
    </source>
</evidence>
<feature type="region of interest" description="Disordered" evidence="1">
    <location>
        <begin position="57"/>
        <end position="82"/>
    </location>
</feature>
<reference evidence="2" key="1">
    <citation type="submission" date="2020-08" db="EMBL/GenBank/DDBJ databases">
        <authorList>
            <person name="Uke A."/>
            <person name="Chhe C."/>
            <person name="Baramee S."/>
            <person name="Kosugi A."/>
        </authorList>
    </citation>
    <scope>NUCLEOTIDE SEQUENCE</scope>
    <source>
        <strain evidence="2">DA-C8</strain>
    </source>
</reference>
<reference evidence="2" key="2">
    <citation type="journal article" date="2021" name="Data Brief">
        <title>Draft genome sequence data of the facultative, thermophilic, xylanolytic bacterium Paenibacillus sp. strain DA-C8.</title>
        <authorList>
            <person name="Chhe C."/>
            <person name="Uke A."/>
            <person name="Baramee S."/>
            <person name="Ungkulpasvich U."/>
            <person name="Tachaapaikoon C."/>
            <person name="Pason P."/>
            <person name="Waeonukul R."/>
            <person name="Ratanakhanokchai K."/>
            <person name="Kosugi A."/>
        </authorList>
    </citation>
    <scope>NUCLEOTIDE SEQUENCE</scope>
    <source>
        <strain evidence="2">DA-C8</strain>
    </source>
</reference>
<sequence>MEEAERMDKKQTHEQAHGLNGYRMKRSGRETLHQADSHHEGRDELFMDIDRMVNEGLGGGVVSEHNGRIGETTVDTMQHQES</sequence>